<feature type="transmembrane region" description="Helical" evidence="6">
    <location>
        <begin position="12"/>
        <end position="30"/>
    </location>
</feature>
<feature type="transmembrane region" description="Helical" evidence="6">
    <location>
        <begin position="71"/>
        <end position="91"/>
    </location>
</feature>
<evidence type="ECO:0000256" key="3">
    <source>
        <dbReference type="ARBA" id="ARBA00022748"/>
    </source>
</evidence>
<evidence type="ECO:0000256" key="2">
    <source>
        <dbReference type="ARBA" id="ARBA00022692"/>
    </source>
</evidence>
<dbReference type="GO" id="GO:0016020">
    <property type="term" value="C:membrane"/>
    <property type="evidence" value="ECO:0007669"/>
    <property type="project" value="UniProtKB-SubCell"/>
</dbReference>
<keyword evidence="3" id="KW-0201">Cytochrome c-type biogenesis</keyword>
<evidence type="ECO:0000259" key="7">
    <source>
        <dbReference type="Pfam" id="PF05140"/>
    </source>
</evidence>
<keyword evidence="4 6" id="KW-1133">Transmembrane helix</keyword>
<keyword evidence="2 6" id="KW-0812">Transmembrane</keyword>
<evidence type="ECO:0000256" key="4">
    <source>
        <dbReference type="ARBA" id="ARBA00022989"/>
    </source>
</evidence>
<feature type="transmembrane region" description="Helical" evidence="6">
    <location>
        <begin position="143"/>
        <end position="162"/>
    </location>
</feature>
<organism evidence="8 9">
    <name type="scientific">Sodaliphilus pleomorphus</name>
    <dbReference type="NCBI Taxonomy" id="2606626"/>
    <lineage>
        <taxon>Bacteria</taxon>
        <taxon>Pseudomonadati</taxon>
        <taxon>Bacteroidota</taxon>
        <taxon>Bacteroidia</taxon>
        <taxon>Bacteroidales</taxon>
        <taxon>Muribaculaceae</taxon>
        <taxon>Sodaliphilus</taxon>
    </lineage>
</organism>
<feature type="domain" description="ResB-like" evidence="7">
    <location>
        <begin position="140"/>
        <end position="253"/>
    </location>
</feature>
<sequence>MWKKPWSPKEGITIGGGLVIVGVLLQFSVGPVNWDVFAWPVNIFMMAIYVLLLALGYAVKDKVYAIRYLMSWKAAVPTLVYATVLAAIMGVTQQVSAQAAPLDPLGLSKMLSFWPFVLIFFLLTTILGLVAVKQTAHLSWARVPSLASHIGLFLVIVCGTLGSADMQRLKMFCEYGQPEWRGLDSNNQVHNLDVAIQLDKFIMEQYKEDKMPKRFASEVEIMTQDGKHIQATIDVNKPYSVNGWKIYQYGYDQAMGPMSQYSVFELVRDPWLTPVYAGFGLLCIGAIGMLAGAKSRKEAKA</sequence>
<evidence type="ECO:0000256" key="6">
    <source>
        <dbReference type="SAM" id="Phobius"/>
    </source>
</evidence>
<dbReference type="EMBL" id="VULT01000015">
    <property type="protein sequence ID" value="MSS18066.1"/>
    <property type="molecule type" value="Genomic_DNA"/>
</dbReference>
<evidence type="ECO:0000256" key="1">
    <source>
        <dbReference type="ARBA" id="ARBA00004141"/>
    </source>
</evidence>
<proteinExistence type="predicted"/>
<comment type="subcellular location">
    <subcellularLocation>
        <location evidence="1">Membrane</location>
        <topology evidence="1">Multi-pass membrane protein</topology>
    </subcellularLocation>
</comment>
<dbReference type="PANTHER" id="PTHR31566:SF5">
    <property type="entry name" value="RESB-LIKE DOMAIN-CONTAINING PROTEIN"/>
    <property type="match status" value="1"/>
</dbReference>
<feature type="transmembrane region" description="Helical" evidence="6">
    <location>
        <begin position="111"/>
        <end position="131"/>
    </location>
</feature>
<dbReference type="Proteomes" id="UP000483362">
    <property type="component" value="Unassembled WGS sequence"/>
</dbReference>
<dbReference type="RefSeq" id="WP_154328753.1">
    <property type="nucleotide sequence ID" value="NZ_CP045696.1"/>
</dbReference>
<reference evidence="8 9" key="1">
    <citation type="submission" date="2019-08" db="EMBL/GenBank/DDBJ databases">
        <title>In-depth cultivation of the pig gut microbiome towards novel bacterial diversity and tailored functional studies.</title>
        <authorList>
            <person name="Wylensek D."/>
            <person name="Hitch T.C.A."/>
            <person name="Clavel T."/>
        </authorList>
    </citation>
    <scope>NUCLEOTIDE SEQUENCE [LARGE SCALE GENOMIC DNA]</scope>
    <source>
        <strain evidence="8 9">Oil-RF-744-WCA-WT-10</strain>
    </source>
</reference>
<feature type="transmembrane region" description="Helical" evidence="6">
    <location>
        <begin position="271"/>
        <end position="293"/>
    </location>
</feature>
<evidence type="ECO:0000256" key="5">
    <source>
        <dbReference type="ARBA" id="ARBA00023136"/>
    </source>
</evidence>
<dbReference type="InterPro" id="IPR023494">
    <property type="entry name" value="Cyt_c_bgen_Ccs1/CcsB/ResB"/>
</dbReference>
<evidence type="ECO:0000313" key="8">
    <source>
        <dbReference type="EMBL" id="MSS18066.1"/>
    </source>
</evidence>
<protein>
    <submittedName>
        <fullName evidence="8">Cytochrome c biogenesis protein ResB</fullName>
    </submittedName>
</protein>
<dbReference type="InterPro" id="IPR007816">
    <property type="entry name" value="ResB-like_domain"/>
</dbReference>
<gene>
    <name evidence="8" type="ORF">FYJ29_09910</name>
</gene>
<dbReference type="PANTHER" id="PTHR31566">
    <property type="entry name" value="CYTOCHROME C BIOGENESIS PROTEIN CCS1, CHLOROPLASTIC"/>
    <property type="match status" value="1"/>
</dbReference>
<evidence type="ECO:0000313" key="9">
    <source>
        <dbReference type="Proteomes" id="UP000483362"/>
    </source>
</evidence>
<dbReference type="AlphaFoldDB" id="A0A6L5XF30"/>
<dbReference type="GO" id="GO:0017004">
    <property type="term" value="P:cytochrome complex assembly"/>
    <property type="evidence" value="ECO:0007669"/>
    <property type="project" value="UniProtKB-KW"/>
</dbReference>
<accession>A0A6L5XF30</accession>
<keyword evidence="5 6" id="KW-0472">Membrane</keyword>
<dbReference type="Pfam" id="PF05140">
    <property type="entry name" value="ResB"/>
    <property type="match status" value="1"/>
</dbReference>
<name>A0A6L5XF30_9BACT</name>
<feature type="transmembrane region" description="Helical" evidence="6">
    <location>
        <begin position="36"/>
        <end position="59"/>
    </location>
</feature>
<keyword evidence="9" id="KW-1185">Reference proteome</keyword>
<comment type="caution">
    <text evidence="8">The sequence shown here is derived from an EMBL/GenBank/DDBJ whole genome shotgun (WGS) entry which is preliminary data.</text>
</comment>